<comment type="caution">
    <text evidence="1">The sequence shown here is derived from an EMBL/GenBank/DDBJ whole genome shotgun (WGS) entry which is preliminary data.</text>
</comment>
<proteinExistence type="predicted"/>
<accession>A0ABT9HEC0</accession>
<dbReference type="EMBL" id="JAVAJI010000003">
    <property type="protein sequence ID" value="MDP4544114.1"/>
    <property type="molecule type" value="Genomic_DNA"/>
</dbReference>
<name>A0ABT9HEC0_9GAMM</name>
<keyword evidence="2" id="KW-1185">Reference proteome</keyword>
<protein>
    <submittedName>
        <fullName evidence="1">Uncharacterized protein</fullName>
    </submittedName>
</protein>
<reference evidence="1 2" key="1">
    <citation type="submission" date="2023-08" db="EMBL/GenBank/DDBJ databases">
        <authorList>
            <person name="Kumar R."/>
        </authorList>
    </citation>
    <scope>NUCLEOTIDE SEQUENCE [LARGE SCALE GENOMIC DNA]</scope>
    <source>
        <strain evidence="1 2">LUR13</strain>
    </source>
</reference>
<evidence type="ECO:0000313" key="1">
    <source>
        <dbReference type="EMBL" id="MDP4544114.1"/>
    </source>
</evidence>
<sequence length="90" mass="10337">MLFELALAGIGGNTVHQVKSNLTMLEVRQWAEYRYRRGSLNIGRRLEQAAAHVMSFSYNTKAKAEERIDPLELMPHEDDIIESFEAQIDD</sequence>
<evidence type="ECO:0000313" key="2">
    <source>
        <dbReference type="Proteomes" id="UP001228171"/>
    </source>
</evidence>
<organism evidence="1 2">
    <name type="scientific">Psychrobacter faecalis</name>
    <dbReference type="NCBI Taxonomy" id="180588"/>
    <lineage>
        <taxon>Bacteria</taxon>
        <taxon>Pseudomonadati</taxon>
        <taxon>Pseudomonadota</taxon>
        <taxon>Gammaproteobacteria</taxon>
        <taxon>Moraxellales</taxon>
        <taxon>Moraxellaceae</taxon>
        <taxon>Psychrobacter</taxon>
    </lineage>
</organism>
<dbReference type="RefSeq" id="WP_242465384.1">
    <property type="nucleotide sequence ID" value="NZ_JAVAJI010000003.1"/>
</dbReference>
<gene>
    <name evidence="1" type="ORF">Q8P09_03350</name>
</gene>
<dbReference type="Proteomes" id="UP001228171">
    <property type="component" value="Unassembled WGS sequence"/>
</dbReference>